<keyword evidence="2" id="KW-0238">DNA-binding</keyword>
<dbReference type="EMBL" id="CP034438">
    <property type="protein sequence ID" value="AZN30567.1"/>
    <property type="molecule type" value="Genomic_DNA"/>
</dbReference>
<dbReference type="GO" id="GO:0003700">
    <property type="term" value="F:DNA-binding transcription factor activity"/>
    <property type="evidence" value="ECO:0007669"/>
    <property type="project" value="InterPro"/>
</dbReference>
<keyword evidence="6" id="KW-1185">Reference proteome</keyword>
<dbReference type="SUPFAM" id="SSF46689">
    <property type="entry name" value="Homeodomain-like"/>
    <property type="match status" value="1"/>
</dbReference>
<dbReference type="PROSITE" id="PS01124">
    <property type="entry name" value="HTH_ARAC_FAMILY_2"/>
    <property type="match status" value="1"/>
</dbReference>
<accession>A0A3S8ZAT1</accession>
<dbReference type="Pfam" id="PF12833">
    <property type="entry name" value="HTH_18"/>
    <property type="match status" value="1"/>
</dbReference>
<dbReference type="OrthoDB" id="186135at2"/>
<feature type="domain" description="HTH araC/xylS-type" evidence="4">
    <location>
        <begin position="29"/>
        <end position="127"/>
    </location>
</feature>
<keyword evidence="3" id="KW-0804">Transcription</keyword>
<dbReference type="PANTHER" id="PTHR46796:SF13">
    <property type="entry name" value="HTH-TYPE TRANSCRIPTIONAL ACTIVATOR RHAS"/>
    <property type="match status" value="1"/>
</dbReference>
<dbReference type="InterPro" id="IPR050204">
    <property type="entry name" value="AraC_XylS_family_regulators"/>
</dbReference>
<evidence type="ECO:0000256" key="1">
    <source>
        <dbReference type="ARBA" id="ARBA00023015"/>
    </source>
</evidence>
<dbReference type="Gene3D" id="1.10.10.60">
    <property type="entry name" value="Homeodomain-like"/>
    <property type="match status" value="1"/>
</dbReference>
<evidence type="ECO:0000259" key="4">
    <source>
        <dbReference type="PROSITE" id="PS01124"/>
    </source>
</evidence>
<evidence type="ECO:0000256" key="3">
    <source>
        <dbReference type="ARBA" id="ARBA00023163"/>
    </source>
</evidence>
<keyword evidence="1" id="KW-0805">Transcription regulation</keyword>
<dbReference type="SMART" id="SM00342">
    <property type="entry name" value="HTH_ARAC"/>
    <property type="match status" value="1"/>
</dbReference>
<evidence type="ECO:0000256" key="2">
    <source>
        <dbReference type="ARBA" id="ARBA00023125"/>
    </source>
</evidence>
<organism evidence="5 6">
    <name type="scientific">Flaviflexus salsibiostraticola</name>
    <dbReference type="NCBI Taxonomy" id="1282737"/>
    <lineage>
        <taxon>Bacteria</taxon>
        <taxon>Bacillati</taxon>
        <taxon>Actinomycetota</taxon>
        <taxon>Actinomycetes</taxon>
        <taxon>Actinomycetales</taxon>
        <taxon>Actinomycetaceae</taxon>
        <taxon>Flaviflexus</taxon>
    </lineage>
</organism>
<gene>
    <name evidence="5" type="ORF">EJO69_09840</name>
</gene>
<reference evidence="5 6" key="1">
    <citation type="submission" date="2018-12" db="EMBL/GenBank/DDBJ databases">
        <title>Complete genome sequence of Flaviflexus salsibiostraticola KCTC 33148.</title>
        <authorList>
            <person name="Bae J.-W."/>
        </authorList>
    </citation>
    <scope>NUCLEOTIDE SEQUENCE [LARGE SCALE GENOMIC DNA]</scope>
    <source>
        <strain evidence="5 6">KCTC 33148</strain>
    </source>
</reference>
<dbReference type="GO" id="GO:0043565">
    <property type="term" value="F:sequence-specific DNA binding"/>
    <property type="evidence" value="ECO:0007669"/>
    <property type="project" value="InterPro"/>
</dbReference>
<sequence length="169" mass="19247">MPVLWTAKRAAPMTATERSGLGPARTEIRDTVIRMRADLTHRWTLAELAQDAHPSRSRLGGLFVEQFGVPPIMLLARLRVREMARLLRESNMTVGEIGVRVGWRNRGHAAEQFAKIMGVTPTAYRNQYHQRTRQTADDLTGCLWCGRPLPATDDFWDTRRSDGDLRIHD</sequence>
<dbReference type="InterPro" id="IPR009057">
    <property type="entry name" value="Homeodomain-like_sf"/>
</dbReference>
<proteinExistence type="predicted"/>
<dbReference type="KEGG" id="fsl:EJO69_09840"/>
<protein>
    <submittedName>
        <fullName evidence="5">AraC family transcriptional regulator</fullName>
    </submittedName>
</protein>
<dbReference type="Proteomes" id="UP000270021">
    <property type="component" value="Chromosome"/>
</dbReference>
<evidence type="ECO:0000313" key="6">
    <source>
        <dbReference type="Proteomes" id="UP000270021"/>
    </source>
</evidence>
<evidence type="ECO:0000313" key="5">
    <source>
        <dbReference type="EMBL" id="AZN30567.1"/>
    </source>
</evidence>
<dbReference type="PANTHER" id="PTHR46796">
    <property type="entry name" value="HTH-TYPE TRANSCRIPTIONAL ACTIVATOR RHAS-RELATED"/>
    <property type="match status" value="1"/>
</dbReference>
<dbReference type="AlphaFoldDB" id="A0A3S8ZAT1"/>
<dbReference type="InterPro" id="IPR018060">
    <property type="entry name" value="HTH_AraC"/>
</dbReference>
<name>A0A3S8ZAT1_9ACTO</name>